<dbReference type="Pfam" id="PF05552">
    <property type="entry name" value="MS_channel_1st_1"/>
    <property type="match status" value="4"/>
</dbReference>
<keyword evidence="1" id="KW-0812">Transmembrane</keyword>
<evidence type="ECO:0000313" key="3">
    <source>
        <dbReference type="Proteomes" id="UP000005990"/>
    </source>
</evidence>
<organism evidence="2 3">
    <name type="scientific">Eremococcus coleocola ACS-139-V-Col8</name>
    <dbReference type="NCBI Taxonomy" id="908337"/>
    <lineage>
        <taxon>Bacteria</taxon>
        <taxon>Bacillati</taxon>
        <taxon>Bacillota</taxon>
        <taxon>Bacilli</taxon>
        <taxon>Lactobacillales</taxon>
        <taxon>Aerococcaceae</taxon>
        <taxon>Eremococcus</taxon>
    </lineage>
</organism>
<comment type="caution">
    <text evidence="2">The sequence shown here is derived from an EMBL/GenBank/DDBJ whole genome shotgun (WGS) entry which is preliminary data.</text>
</comment>
<evidence type="ECO:0000256" key="1">
    <source>
        <dbReference type="SAM" id="Phobius"/>
    </source>
</evidence>
<dbReference type="PANTHER" id="PTHR30221:SF1">
    <property type="entry name" value="SMALL-CONDUCTANCE MECHANOSENSITIVE CHANNEL"/>
    <property type="match status" value="1"/>
</dbReference>
<feature type="transmembrane region" description="Helical" evidence="1">
    <location>
        <begin position="361"/>
        <end position="382"/>
    </location>
</feature>
<dbReference type="EMBL" id="AENN01000006">
    <property type="protein sequence ID" value="EFR31728.1"/>
    <property type="molecule type" value="Genomic_DNA"/>
</dbReference>
<feature type="transmembrane region" description="Helical" evidence="1">
    <location>
        <begin position="66"/>
        <end position="86"/>
    </location>
</feature>
<dbReference type="Gene3D" id="1.10.287.1260">
    <property type="match status" value="1"/>
</dbReference>
<keyword evidence="1" id="KW-1133">Transmembrane helix</keyword>
<name>E4KMS5_9LACT</name>
<feature type="transmembrane region" description="Helical" evidence="1">
    <location>
        <begin position="106"/>
        <end position="127"/>
    </location>
</feature>
<dbReference type="NCBIfam" id="NF033912">
    <property type="entry name" value="msc"/>
    <property type="match status" value="1"/>
</dbReference>
<dbReference type="RefSeq" id="WP_006417860.1">
    <property type="nucleotide sequence ID" value="NZ_AENN01000006.1"/>
</dbReference>
<dbReference type="InterPro" id="IPR008910">
    <property type="entry name" value="MSC_TM_helix"/>
</dbReference>
<dbReference type="PANTHER" id="PTHR30221">
    <property type="entry name" value="SMALL-CONDUCTANCE MECHANOSENSITIVE CHANNEL"/>
    <property type="match status" value="1"/>
</dbReference>
<dbReference type="eggNOG" id="COG0668">
    <property type="taxonomic scope" value="Bacteria"/>
</dbReference>
<keyword evidence="1" id="KW-0472">Membrane</keyword>
<sequence>MNYQKFFDSIMSAVPGVLGALLMLILALIIAWALKSLIIKGLEKIGFSDRLEKWGIAKNDEEGKTFLDTIGSIVYFLVILFFLPAILNGLNVGGVMDPIVNMFNKFFNYIPNIVLAILILVVGAFFCKFVRRLIKNLLSGLNIDKWYAKMTGQTGQMDVDDQQVAEVVATIIYILLFVPILTVALETLGIQSISVPIISMLNSILAAIPNIITAAVLLIIGGFIAKLVGDLVENLLATTGINKYSKYLNFNSQESDVSISGLTAGILRGVIVLFFIVEAINVLKLEVLNTIGESIIAYLPLVLSALIILGIALIGGNIFANFVAKATGNNLAGEFVRYSIIIVGAFMILEQLQIAQTIVNTAFMIVLGSVGIAIALAFGLGGRDFAAKQLEKASKAMEEEEKKEDHSLL</sequence>
<accession>E4KMS5</accession>
<feature type="transmembrane region" description="Helical" evidence="1">
    <location>
        <begin position="335"/>
        <end position="355"/>
    </location>
</feature>
<keyword evidence="3" id="KW-1185">Reference proteome</keyword>
<feature type="transmembrane region" description="Helical" evidence="1">
    <location>
        <begin position="197"/>
        <end position="225"/>
    </location>
</feature>
<dbReference type="GO" id="GO:0008381">
    <property type="term" value="F:mechanosensitive monoatomic ion channel activity"/>
    <property type="evidence" value="ECO:0007669"/>
    <property type="project" value="InterPro"/>
</dbReference>
<dbReference type="AlphaFoldDB" id="E4KMS5"/>
<proteinExistence type="predicted"/>
<dbReference type="STRING" id="908337.HMPREF9257_0138"/>
<protein>
    <submittedName>
        <fullName evidence="2">Conserved TM helix</fullName>
    </submittedName>
</protein>
<feature type="transmembrane region" description="Helical" evidence="1">
    <location>
        <begin position="12"/>
        <end position="34"/>
    </location>
</feature>
<reference evidence="2 3" key="1">
    <citation type="submission" date="2010-10" db="EMBL/GenBank/DDBJ databases">
        <authorList>
            <person name="Durkin A.S."/>
            <person name="Madupu R."/>
            <person name="Torralba M."/>
            <person name="Gillis M."/>
            <person name="Methe B."/>
            <person name="Sutton G."/>
            <person name="Nelson K.E."/>
        </authorList>
    </citation>
    <scope>NUCLEOTIDE SEQUENCE [LARGE SCALE GENOMIC DNA]</scope>
    <source>
        <strain evidence="2 3">ACS-139-V-Col8</strain>
    </source>
</reference>
<gene>
    <name evidence="2" type="ORF">HMPREF9257_0138</name>
</gene>
<feature type="transmembrane region" description="Helical" evidence="1">
    <location>
        <begin position="164"/>
        <end position="185"/>
    </location>
</feature>
<evidence type="ECO:0000313" key="2">
    <source>
        <dbReference type="EMBL" id="EFR31728.1"/>
    </source>
</evidence>
<dbReference type="Proteomes" id="UP000005990">
    <property type="component" value="Unassembled WGS sequence"/>
</dbReference>
<dbReference type="OrthoDB" id="1411407at2"/>
<feature type="transmembrane region" description="Helical" evidence="1">
    <location>
        <begin position="295"/>
        <end position="323"/>
    </location>
</feature>
<feature type="transmembrane region" description="Helical" evidence="1">
    <location>
        <begin position="265"/>
        <end position="283"/>
    </location>
</feature>
<dbReference type="InterPro" id="IPR045275">
    <property type="entry name" value="MscS_archaea/bacteria_type"/>
</dbReference>